<dbReference type="EMBL" id="CP016243">
    <property type="protein sequence ID" value="ANQ06828.1"/>
    <property type="molecule type" value="Genomic_DNA"/>
</dbReference>
<evidence type="ECO:0000313" key="2">
    <source>
        <dbReference type="EMBL" id="ANQ06828.1"/>
    </source>
</evidence>
<dbReference type="Proteomes" id="UP000092716">
    <property type="component" value="Chromosome 5"/>
</dbReference>
<dbReference type="Pfam" id="PF05795">
    <property type="entry name" value="Plasmodium_Vir"/>
    <property type="match status" value="1"/>
</dbReference>
<dbReference type="GeneID" id="30907707"/>
<evidence type="ECO:0000256" key="1">
    <source>
        <dbReference type="SAM" id="Phobius"/>
    </source>
</evidence>
<dbReference type="VEuPathDB" id="PlasmoDB:PCOAH_00009840"/>
<proteinExistence type="predicted"/>
<organism evidence="2 3">
    <name type="scientific">Plasmodium coatneyi</name>
    <dbReference type="NCBI Taxonomy" id="208452"/>
    <lineage>
        <taxon>Eukaryota</taxon>
        <taxon>Sar</taxon>
        <taxon>Alveolata</taxon>
        <taxon>Apicomplexa</taxon>
        <taxon>Aconoidasida</taxon>
        <taxon>Haemosporida</taxon>
        <taxon>Plasmodiidae</taxon>
        <taxon>Plasmodium</taxon>
    </lineage>
</organism>
<keyword evidence="1" id="KW-0472">Membrane</keyword>
<name>A0A1B1DVM5_9APIC</name>
<dbReference type="InterPro" id="IPR008780">
    <property type="entry name" value="Plasmodium_Vir"/>
</dbReference>
<feature type="transmembrane region" description="Helical" evidence="1">
    <location>
        <begin position="278"/>
        <end position="296"/>
    </location>
</feature>
<sequence length="369" mass="40336">MVKHAAAELTVIILFREENLNKLLSKKTYSKFDEGGSHGSTACSWLKGKDTEVKSILKNNGKAEDYAKQILGAHCYASSQVTNDIQSSSGLCLYFYFWLWDLLANQLQVKTSLGIMKQIYGELSEVSIEGKKCAIIYENSISKDIFPQVKTHFDYSKDYDTIMKHLGNGVSGDTKTCDKAYRDHLEAIKKACSAIEEDCKKDGGPQKSGRYCGPLQAAAGPGGKGGFAGHYCKDDILQKLQCTQVTEPQTTLQATDVQVNHVSSMGGGEGGSAAVGPIVYSVFGIGALPLTTFFLYKYDLLPSAIKNTLFGGGGSTRKKRSSIKHVFDTSTTEYSYNGSSGTDTATEYSIPYTTTATVHSTTRRRRKRR</sequence>
<dbReference type="AlphaFoldDB" id="A0A1B1DVM5"/>
<evidence type="ECO:0000313" key="3">
    <source>
        <dbReference type="Proteomes" id="UP000092716"/>
    </source>
</evidence>
<dbReference type="KEGG" id="pcot:PCOAH_00009840"/>
<accession>A0A1B1DVM5</accession>
<gene>
    <name evidence="2" type="ORF">PCOAH_00009840</name>
</gene>
<keyword evidence="3" id="KW-1185">Reference proteome</keyword>
<dbReference type="RefSeq" id="XP_019913523.1">
    <property type="nucleotide sequence ID" value="XM_020057793.1"/>
</dbReference>
<keyword evidence="1" id="KW-0812">Transmembrane</keyword>
<reference evidence="3" key="1">
    <citation type="submission" date="2016-06" db="EMBL/GenBank/DDBJ databases">
        <title>First high quality genome sequence of Plasmodium coatneyi using continuous long reads from single molecule, real-time sequencing.</title>
        <authorList>
            <person name="Chien J.-T."/>
            <person name="Pakala S.B."/>
            <person name="Geraldo J.A."/>
            <person name="Lapp S.A."/>
            <person name="Barnwell J.W."/>
            <person name="Kissinger J.C."/>
            <person name="Galinski M.R."/>
            <person name="Humphrey J.C."/>
        </authorList>
    </citation>
    <scope>NUCLEOTIDE SEQUENCE [LARGE SCALE GENOMIC DNA]</scope>
    <source>
        <strain evidence="3">Hackeri</strain>
    </source>
</reference>
<keyword evidence="1" id="KW-1133">Transmembrane helix</keyword>
<protein>
    <submittedName>
        <fullName evidence="2">KIR protein</fullName>
    </submittedName>
</protein>